<keyword evidence="13" id="KW-1185">Reference proteome</keyword>
<dbReference type="Pfam" id="PF07733">
    <property type="entry name" value="DNA_pol3_alpha"/>
    <property type="match status" value="1"/>
</dbReference>
<dbReference type="GO" id="GO:0005737">
    <property type="term" value="C:cytoplasm"/>
    <property type="evidence" value="ECO:0007669"/>
    <property type="project" value="UniProtKB-SubCell"/>
</dbReference>
<evidence type="ECO:0000256" key="7">
    <source>
        <dbReference type="ARBA" id="ARBA00022705"/>
    </source>
</evidence>
<evidence type="ECO:0000313" key="13">
    <source>
        <dbReference type="Proteomes" id="UP000198312"/>
    </source>
</evidence>
<dbReference type="Gene3D" id="1.10.150.870">
    <property type="match status" value="1"/>
</dbReference>
<dbReference type="InterPro" id="IPR004013">
    <property type="entry name" value="PHP_dom"/>
</dbReference>
<accession>A0A220U491</accession>
<dbReference type="SUPFAM" id="SSF160975">
    <property type="entry name" value="AF1531-like"/>
    <property type="match status" value="1"/>
</dbReference>
<sequence>MSFTHLQVKSGYSLMESTIRIDRLVEKAVDHQFHALALTDDQVLYGAIPFYKTCQKHGIKPIIGMNVFISDDKTGESVCILLAKNNQGYQQLMKLSTFIQTNSQNSVELEQLNTFTGDLIGIVPVTNQKIINQFENNHSFEQIDNYLAPWKQLFASDDFYLGVEDYGTDREKELHEALHAFSEQKQVKMVAINDVKYLDEKDNYAFDCLQAMKKGKQWAPNNHADSTNHHLRSTEDMNNLFRSFWPEVLEASDQISEKCNVEINFGDRLLPSFPVPGDLDAHTYLEEKCWSNLNGRYTDASDEVKNRLRYELSVIKSMGFSDYFLIVWDFINYAKKHDIAVGPGRGSAAGSLVAFVLSITDVDPIKHRLIFERFLNPERVTMPDIDIDFSDNRRDEVIDYVRDKYGTDHVAQIITFGTFAARSLLRELIKTMGIEQQDAYYLLKEIPVQANKPLLEYIQASEDLKMYIKQSASLKTLFSIALKLEGLPRHVSTHAAGVVISEKPLVEYIPLTFGSGDTRLTQYPMNELEAVGLLKMDFLGLRNLTLLERVVKSIAQTHRTRVKLGEIPNGDEGTFQLLKSGKTNGVFQLESTGMKQVLRKLKPTSFEDIVAVNALYRPGPMEYIPIYISRKHGQTPIKYPHPDLEPILKDTYGVLIYQEQIMQIANQIAGFSLGEADILRRAVSKKKHELMENQKKKFIAGCLANGYDETIATEIFNWIVQFANYGFNLSHAVAYSQVSYQLAYLKTHYPASFFAELLSSIANQQDKVHQYRKEAKTFDIEFLPPDINKSFGKYTVEDGQIRMGLLSIKGIGNQVVKEIVRARKSGPFKSIFDLCLRISTKAVNRQALELLIIAGALDETFDNRASLLASIDHAMEQGELFREFADQPSLFQDKMELEETYVEMDDFSLMKKLSDEKELMGIYISSHPLASYRQKLRGNGLLNLSQASSMAGKRKIKSAAIVQAMKTIRTKRGDPMAFITFSDETSDMEGVIFPDLFREVNPWLHEEELVIINGKIEERNNKLQWVIQEIQPFKEDDLTIQAPQQLFVKCRSKDSGQVMNILKEAAVNQPGSTPVIIHQEDSKITYQLASDYFLHATSACIRALRLQLGEKNVALKKE</sequence>
<dbReference type="GO" id="GO:0003887">
    <property type="term" value="F:DNA-directed DNA polymerase activity"/>
    <property type="evidence" value="ECO:0007669"/>
    <property type="project" value="UniProtKB-KW"/>
</dbReference>
<evidence type="ECO:0000256" key="5">
    <source>
        <dbReference type="ARBA" id="ARBA00022679"/>
    </source>
</evidence>
<comment type="function">
    <text evidence="9">DNA polymerase III is a complex, multichain enzyme responsible for most of the replicative synthesis in bacteria. This DNA polymerase also exhibits 3' to 5' exonuclease activity. The alpha chain is the DNA polymerase.</text>
</comment>
<comment type="similarity">
    <text evidence="2">Belongs to the DNA polymerase type-C family. DnaE subfamily.</text>
</comment>
<evidence type="ECO:0000259" key="11">
    <source>
        <dbReference type="SMART" id="SM00481"/>
    </source>
</evidence>
<dbReference type="SUPFAM" id="SSF89550">
    <property type="entry name" value="PHP domain-like"/>
    <property type="match status" value="1"/>
</dbReference>
<evidence type="ECO:0000256" key="2">
    <source>
        <dbReference type="ARBA" id="ARBA00009496"/>
    </source>
</evidence>
<name>A0A220U491_9BACI</name>
<dbReference type="InterPro" id="IPR004805">
    <property type="entry name" value="DnaE2/DnaE/PolC"/>
</dbReference>
<dbReference type="GO" id="GO:0008408">
    <property type="term" value="F:3'-5' exonuclease activity"/>
    <property type="evidence" value="ECO:0007669"/>
    <property type="project" value="InterPro"/>
</dbReference>
<evidence type="ECO:0000256" key="4">
    <source>
        <dbReference type="ARBA" id="ARBA00019114"/>
    </source>
</evidence>
<dbReference type="NCBIfam" id="TIGR00594">
    <property type="entry name" value="polc"/>
    <property type="match status" value="1"/>
</dbReference>
<dbReference type="PANTHER" id="PTHR32294">
    <property type="entry name" value="DNA POLYMERASE III SUBUNIT ALPHA"/>
    <property type="match status" value="1"/>
</dbReference>
<dbReference type="EC" id="2.7.7.7" evidence="3"/>
<dbReference type="InterPro" id="IPR011708">
    <property type="entry name" value="DNA_pol3_alpha_NTPase_dom"/>
</dbReference>
<dbReference type="Pfam" id="PF02811">
    <property type="entry name" value="PHP"/>
    <property type="match status" value="1"/>
</dbReference>
<keyword evidence="6" id="KW-0548">Nucleotidyltransferase</keyword>
<dbReference type="InterPro" id="IPR041931">
    <property type="entry name" value="DNA_pol3_alpha_thumb_dom"/>
</dbReference>
<dbReference type="InterPro" id="IPR003141">
    <property type="entry name" value="Pol/His_phosphatase_N"/>
</dbReference>
<keyword evidence="7" id="KW-0235">DNA replication</keyword>
<dbReference type="SMART" id="SM00481">
    <property type="entry name" value="POLIIIAc"/>
    <property type="match status" value="1"/>
</dbReference>
<dbReference type="InterPro" id="IPR016195">
    <property type="entry name" value="Pol/histidinol_Pase-like"/>
</dbReference>
<dbReference type="InterPro" id="IPR040982">
    <property type="entry name" value="DNA_pol3_finger"/>
</dbReference>
<dbReference type="CDD" id="cd04485">
    <property type="entry name" value="DnaE_OBF"/>
    <property type="match status" value="1"/>
</dbReference>
<dbReference type="GO" id="GO:0006260">
    <property type="term" value="P:DNA replication"/>
    <property type="evidence" value="ECO:0007669"/>
    <property type="project" value="UniProtKB-KW"/>
</dbReference>
<gene>
    <name evidence="12" type="ORF">CFK37_12910</name>
</gene>
<evidence type="ECO:0000256" key="8">
    <source>
        <dbReference type="ARBA" id="ARBA00022932"/>
    </source>
</evidence>
<evidence type="ECO:0000256" key="3">
    <source>
        <dbReference type="ARBA" id="ARBA00012417"/>
    </source>
</evidence>
<reference evidence="12 13" key="1">
    <citation type="submission" date="2017-07" db="EMBL/GenBank/DDBJ databases">
        <title>Virgibacillus sp. LM2416.</title>
        <authorList>
            <person name="Tak E.J."/>
            <person name="Bae J.-W."/>
        </authorList>
    </citation>
    <scope>NUCLEOTIDE SEQUENCE [LARGE SCALE GENOMIC DNA]</scope>
    <source>
        <strain evidence="12 13">LM2416</strain>
    </source>
</reference>
<dbReference type="InterPro" id="IPR004365">
    <property type="entry name" value="NA-bd_OB_tRNA"/>
</dbReference>
<dbReference type="Gene3D" id="1.10.10.1600">
    <property type="entry name" value="Bacterial DNA polymerase III alpha subunit, thumb domain"/>
    <property type="match status" value="1"/>
</dbReference>
<dbReference type="Pfam" id="PF01336">
    <property type="entry name" value="tRNA_anti-codon"/>
    <property type="match status" value="1"/>
</dbReference>
<dbReference type="Pfam" id="PF14579">
    <property type="entry name" value="HHH_6"/>
    <property type="match status" value="1"/>
</dbReference>
<dbReference type="GO" id="GO:0003676">
    <property type="term" value="F:nucleic acid binding"/>
    <property type="evidence" value="ECO:0007669"/>
    <property type="project" value="InterPro"/>
</dbReference>
<evidence type="ECO:0000256" key="9">
    <source>
        <dbReference type="ARBA" id="ARBA00025611"/>
    </source>
</evidence>
<evidence type="ECO:0000256" key="6">
    <source>
        <dbReference type="ARBA" id="ARBA00022695"/>
    </source>
</evidence>
<organism evidence="12 13">
    <name type="scientific">Virgibacillus phasianinus</name>
    <dbReference type="NCBI Taxonomy" id="2017483"/>
    <lineage>
        <taxon>Bacteria</taxon>
        <taxon>Bacillati</taxon>
        <taxon>Bacillota</taxon>
        <taxon>Bacilli</taxon>
        <taxon>Bacillales</taxon>
        <taxon>Bacillaceae</taxon>
        <taxon>Virgibacillus</taxon>
    </lineage>
</organism>
<dbReference type="OrthoDB" id="9803237at2"/>
<dbReference type="AlphaFoldDB" id="A0A220U491"/>
<dbReference type="InterPro" id="IPR029460">
    <property type="entry name" value="DNAPol_HHH"/>
</dbReference>
<proteinExistence type="inferred from homology"/>
<dbReference type="KEGG" id="vil:CFK37_12910"/>
<keyword evidence="8" id="KW-0239">DNA-directed DNA polymerase</keyword>
<dbReference type="RefSeq" id="WP_089062237.1">
    <property type="nucleotide sequence ID" value="NZ_CP022315.1"/>
</dbReference>
<protein>
    <recommendedName>
        <fullName evidence="4">DNA polymerase III subunit alpha</fullName>
        <ecNumber evidence="3">2.7.7.7</ecNumber>
    </recommendedName>
</protein>
<evidence type="ECO:0000256" key="1">
    <source>
        <dbReference type="ARBA" id="ARBA00004496"/>
    </source>
</evidence>
<evidence type="ECO:0000313" key="12">
    <source>
        <dbReference type="EMBL" id="ASK62978.1"/>
    </source>
</evidence>
<comment type="catalytic activity">
    <reaction evidence="10">
        <text>DNA(n) + a 2'-deoxyribonucleoside 5'-triphosphate = DNA(n+1) + diphosphate</text>
        <dbReference type="Rhea" id="RHEA:22508"/>
        <dbReference type="Rhea" id="RHEA-COMP:17339"/>
        <dbReference type="Rhea" id="RHEA-COMP:17340"/>
        <dbReference type="ChEBI" id="CHEBI:33019"/>
        <dbReference type="ChEBI" id="CHEBI:61560"/>
        <dbReference type="ChEBI" id="CHEBI:173112"/>
        <dbReference type="EC" id="2.7.7.7"/>
    </reaction>
</comment>
<evidence type="ECO:0000256" key="10">
    <source>
        <dbReference type="ARBA" id="ARBA00049244"/>
    </source>
</evidence>
<dbReference type="NCBIfam" id="NF004226">
    <property type="entry name" value="PRK05673.1"/>
    <property type="match status" value="1"/>
</dbReference>
<dbReference type="Pfam" id="PF17657">
    <property type="entry name" value="DNA_pol3_finger"/>
    <property type="match status" value="1"/>
</dbReference>
<dbReference type="PANTHER" id="PTHR32294:SF0">
    <property type="entry name" value="DNA POLYMERASE III SUBUNIT ALPHA"/>
    <property type="match status" value="1"/>
</dbReference>
<feature type="domain" description="Polymerase/histidinol phosphatase N-terminal" evidence="11">
    <location>
        <begin position="4"/>
        <end position="71"/>
    </location>
</feature>
<dbReference type="Gene3D" id="3.20.20.140">
    <property type="entry name" value="Metal-dependent hydrolases"/>
    <property type="match status" value="1"/>
</dbReference>
<keyword evidence="5" id="KW-0808">Transferase</keyword>
<comment type="subcellular location">
    <subcellularLocation>
        <location evidence="1">Cytoplasm</location>
    </subcellularLocation>
</comment>
<dbReference type="EMBL" id="CP022315">
    <property type="protein sequence ID" value="ASK62978.1"/>
    <property type="molecule type" value="Genomic_DNA"/>
</dbReference>
<dbReference type="Proteomes" id="UP000198312">
    <property type="component" value="Chromosome"/>
</dbReference>